<evidence type="ECO:0000313" key="13">
    <source>
        <dbReference type="Proteomes" id="UP000629619"/>
    </source>
</evidence>
<dbReference type="InterPro" id="IPR003849">
    <property type="entry name" value="Preprotein_translocase_YajC"/>
</dbReference>
<feature type="compositionally biased region" description="Low complexity" evidence="10">
    <location>
        <begin position="113"/>
        <end position="124"/>
    </location>
</feature>
<dbReference type="SMART" id="SM01323">
    <property type="entry name" value="YajC"/>
    <property type="match status" value="1"/>
</dbReference>
<keyword evidence="5 11" id="KW-0812">Transmembrane</keyword>
<keyword evidence="3" id="KW-0813">Transport</keyword>
<accession>A0A919N355</accession>
<evidence type="ECO:0000256" key="7">
    <source>
        <dbReference type="ARBA" id="ARBA00022989"/>
    </source>
</evidence>
<dbReference type="PANTHER" id="PTHR33909">
    <property type="entry name" value="SEC TRANSLOCON ACCESSORY COMPLEX SUBUNIT YAJC"/>
    <property type="match status" value="1"/>
</dbReference>
<keyword evidence="9 11" id="KW-0472">Membrane</keyword>
<evidence type="ECO:0000313" key="12">
    <source>
        <dbReference type="EMBL" id="GIF03511.1"/>
    </source>
</evidence>
<evidence type="ECO:0000256" key="4">
    <source>
        <dbReference type="ARBA" id="ARBA00022475"/>
    </source>
</evidence>
<evidence type="ECO:0000256" key="3">
    <source>
        <dbReference type="ARBA" id="ARBA00022448"/>
    </source>
</evidence>
<evidence type="ECO:0000256" key="6">
    <source>
        <dbReference type="ARBA" id="ARBA00022927"/>
    </source>
</evidence>
<dbReference type="EMBL" id="BOMW01000012">
    <property type="protein sequence ID" value="GIF03511.1"/>
    <property type="molecule type" value="Genomic_DNA"/>
</dbReference>
<comment type="subcellular location">
    <subcellularLocation>
        <location evidence="1">Cell membrane</location>
        <topology evidence="1">Single-pass membrane protein</topology>
    </subcellularLocation>
</comment>
<feature type="region of interest" description="Disordered" evidence="10">
    <location>
        <begin position="102"/>
        <end position="136"/>
    </location>
</feature>
<feature type="transmembrane region" description="Helical" evidence="11">
    <location>
        <begin position="20"/>
        <end position="37"/>
    </location>
</feature>
<organism evidence="12 13">
    <name type="scientific">Actinoplanes siamensis</name>
    <dbReference type="NCBI Taxonomy" id="1223317"/>
    <lineage>
        <taxon>Bacteria</taxon>
        <taxon>Bacillati</taxon>
        <taxon>Actinomycetota</taxon>
        <taxon>Actinomycetes</taxon>
        <taxon>Micromonosporales</taxon>
        <taxon>Micromonosporaceae</taxon>
        <taxon>Actinoplanes</taxon>
    </lineage>
</organism>
<dbReference type="RefSeq" id="WP_203677237.1">
    <property type="nucleotide sequence ID" value="NZ_BOMW01000012.1"/>
</dbReference>
<evidence type="ECO:0000256" key="5">
    <source>
        <dbReference type="ARBA" id="ARBA00022692"/>
    </source>
</evidence>
<evidence type="ECO:0000256" key="2">
    <source>
        <dbReference type="ARBA" id="ARBA00006742"/>
    </source>
</evidence>
<keyword evidence="8" id="KW-0811">Translocation</keyword>
<evidence type="ECO:0000256" key="10">
    <source>
        <dbReference type="SAM" id="MobiDB-lite"/>
    </source>
</evidence>
<evidence type="ECO:0008006" key="14">
    <source>
        <dbReference type="Google" id="ProtNLM"/>
    </source>
</evidence>
<comment type="caution">
    <text evidence="12">The sequence shown here is derived from an EMBL/GenBank/DDBJ whole genome shotgun (WGS) entry which is preliminary data.</text>
</comment>
<dbReference type="GO" id="GO:0015031">
    <property type="term" value="P:protein transport"/>
    <property type="evidence" value="ECO:0007669"/>
    <property type="project" value="UniProtKB-KW"/>
</dbReference>
<evidence type="ECO:0000256" key="11">
    <source>
        <dbReference type="SAM" id="Phobius"/>
    </source>
</evidence>
<dbReference type="NCBIfam" id="TIGR00739">
    <property type="entry name" value="yajC"/>
    <property type="match status" value="1"/>
</dbReference>
<proteinExistence type="inferred from homology"/>
<evidence type="ECO:0000256" key="1">
    <source>
        <dbReference type="ARBA" id="ARBA00004162"/>
    </source>
</evidence>
<keyword evidence="7 11" id="KW-1133">Transmembrane helix</keyword>
<protein>
    <recommendedName>
        <fullName evidence="14">Preprotein translocase subunit YajC</fullName>
    </recommendedName>
</protein>
<dbReference type="AlphaFoldDB" id="A0A919N355"/>
<evidence type="ECO:0000256" key="9">
    <source>
        <dbReference type="ARBA" id="ARBA00023136"/>
    </source>
</evidence>
<dbReference type="Pfam" id="PF02699">
    <property type="entry name" value="YajC"/>
    <property type="match status" value="1"/>
</dbReference>
<keyword evidence="4" id="KW-1003">Cell membrane</keyword>
<sequence length="136" mass="14842">MAYGRLFLVYLAESASGNPLGLFLPFILIIGVMYFLVMRPQQKRRREAMELQNKLGPGDEIVTIGGLHGTVVAVEDDVVTLEIAPAVQVRFARPAISRVLTRADEPAAETAEEPAVATETTAEEPPNPVVDVRKQD</sequence>
<gene>
    <name evidence="12" type="ORF">Asi03nite_10490</name>
</gene>
<keyword evidence="6" id="KW-0653">Protein transport</keyword>
<name>A0A919N355_9ACTN</name>
<evidence type="ECO:0000256" key="8">
    <source>
        <dbReference type="ARBA" id="ARBA00023010"/>
    </source>
</evidence>
<dbReference type="PANTHER" id="PTHR33909:SF1">
    <property type="entry name" value="SEC TRANSLOCON ACCESSORY COMPLEX SUBUNIT YAJC"/>
    <property type="match status" value="1"/>
</dbReference>
<dbReference type="Proteomes" id="UP000629619">
    <property type="component" value="Unassembled WGS sequence"/>
</dbReference>
<comment type="similarity">
    <text evidence="2">Belongs to the YajC family.</text>
</comment>
<dbReference type="PRINTS" id="PR01853">
    <property type="entry name" value="YAJCTRNLCASE"/>
</dbReference>
<reference evidence="12" key="1">
    <citation type="submission" date="2021-01" db="EMBL/GenBank/DDBJ databases">
        <title>Whole genome shotgun sequence of Actinoplanes siamensis NBRC 109076.</title>
        <authorList>
            <person name="Komaki H."/>
            <person name="Tamura T."/>
        </authorList>
    </citation>
    <scope>NUCLEOTIDE SEQUENCE</scope>
    <source>
        <strain evidence="12">NBRC 109076</strain>
    </source>
</reference>
<dbReference type="GO" id="GO:0005886">
    <property type="term" value="C:plasma membrane"/>
    <property type="evidence" value="ECO:0007669"/>
    <property type="project" value="UniProtKB-SubCell"/>
</dbReference>
<keyword evidence="13" id="KW-1185">Reference proteome</keyword>